<gene>
    <name evidence="1" type="ORF">Hamer_G025987</name>
</gene>
<dbReference type="Proteomes" id="UP000747542">
    <property type="component" value="Unassembled WGS sequence"/>
</dbReference>
<dbReference type="AlphaFoldDB" id="A0A8J5JS19"/>
<reference evidence="1" key="1">
    <citation type="journal article" date="2021" name="Sci. Adv.">
        <title>The American lobster genome reveals insights on longevity, neural, and immune adaptations.</title>
        <authorList>
            <person name="Polinski J.M."/>
            <person name="Zimin A.V."/>
            <person name="Clark K.F."/>
            <person name="Kohn A.B."/>
            <person name="Sadowski N."/>
            <person name="Timp W."/>
            <person name="Ptitsyn A."/>
            <person name="Khanna P."/>
            <person name="Romanova D.Y."/>
            <person name="Williams P."/>
            <person name="Greenwood S.J."/>
            <person name="Moroz L.L."/>
            <person name="Walt D.R."/>
            <person name="Bodnar A.G."/>
        </authorList>
    </citation>
    <scope>NUCLEOTIDE SEQUENCE</scope>
    <source>
        <strain evidence="1">GMGI-L3</strain>
    </source>
</reference>
<name>A0A8J5JS19_HOMAM</name>
<evidence type="ECO:0000313" key="2">
    <source>
        <dbReference type="Proteomes" id="UP000747542"/>
    </source>
</evidence>
<comment type="caution">
    <text evidence="1">The sequence shown here is derived from an EMBL/GenBank/DDBJ whole genome shotgun (WGS) entry which is preliminary data.</text>
</comment>
<keyword evidence="2" id="KW-1185">Reference proteome</keyword>
<accession>A0A8J5JS19</accession>
<feature type="non-terminal residue" evidence="1">
    <location>
        <position position="77"/>
    </location>
</feature>
<proteinExistence type="predicted"/>
<sequence>WKEGCCGGVFVLLGGPVWPECDQRSFSEEAGDLEKKKRLFMVMLWAIPWRSWKVDDDNVESWWKSAFLPAATPSALT</sequence>
<organism evidence="1 2">
    <name type="scientific">Homarus americanus</name>
    <name type="common">American lobster</name>
    <dbReference type="NCBI Taxonomy" id="6706"/>
    <lineage>
        <taxon>Eukaryota</taxon>
        <taxon>Metazoa</taxon>
        <taxon>Ecdysozoa</taxon>
        <taxon>Arthropoda</taxon>
        <taxon>Crustacea</taxon>
        <taxon>Multicrustacea</taxon>
        <taxon>Malacostraca</taxon>
        <taxon>Eumalacostraca</taxon>
        <taxon>Eucarida</taxon>
        <taxon>Decapoda</taxon>
        <taxon>Pleocyemata</taxon>
        <taxon>Astacidea</taxon>
        <taxon>Nephropoidea</taxon>
        <taxon>Nephropidae</taxon>
        <taxon>Homarus</taxon>
    </lineage>
</organism>
<feature type="non-terminal residue" evidence="1">
    <location>
        <position position="1"/>
    </location>
</feature>
<dbReference type="EMBL" id="JAHLQT010030936">
    <property type="protein sequence ID" value="KAG7160720.1"/>
    <property type="molecule type" value="Genomic_DNA"/>
</dbReference>
<evidence type="ECO:0000313" key="1">
    <source>
        <dbReference type="EMBL" id="KAG7160720.1"/>
    </source>
</evidence>
<protein>
    <submittedName>
        <fullName evidence="1">Uncharacterized protein</fullName>
    </submittedName>
</protein>